<evidence type="ECO:0000313" key="2">
    <source>
        <dbReference type="EMBL" id="CCH58955.1"/>
    </source>
</evidence>
<feature type="compositionally biased region" description="Low complexity" evidence="1">
    <location>
        <begin position="80"/>
        <end position="92"/>
    </location>
</feature>
<feature type="region of interest" description="Disordered" evidence="1">
    <location>
        <begin position="1"/>
        <end position="51"/>
    </location>
</feature>
<protein>
    <recommendedName>
        <fullName evidence="4">RRM domain-containing protein</fullName>
    </recommendedName>
</protein>
<evidence type="ECO:0008006" key="4">
    <source>
        <dbReference type="Google" id="ProtNLM"/>
    </source>
</evidence>
<feature type="compositionally biased region" description="Low complexity" evidence="1">
    <location>
        <begin position="102"/>
        <end position="150"/>
    </location>
</feature>
<reference evidence="2 3" key="1">
    <citation type="journal article" date="2011" name="Proc. Natl. Acad. Sci. U.S.A.">
        <title>Evolutionary erosion of yeast sex chromosomes by mating-type switching accidents.</title>
        <authorList>
            <person name="Gordon J.L."/>
            <person name="Armisen D."/>
            <person name="Proux-Wera E."/>
            <person name="Oheigeartaigh S.S."/>
            <person name="Byrne K.P."/>
            <person name="Wolfe K.H."/>
        </authorList>
    </citation>
    <scope>NUCLEOTIDE SEQUENCE [LARGE SCALE GENOMIC DNA]</scope>
    <source>
        <strain evidence="3">ATCC 34711 / CBS 6284 / DSM 70876 / NBRC 10599 / NRRL Y-10934 / UCD 77-7</strain>
    </source>
</reference>
<dbReference type="GeneID" id="14493836"/>
<dbReference type="OMA" id="DWQSEKA"/>
<accession>I2GXV3</accession>
<dbReference type="HOGENOM" id="CLU_073672_0_0_1"/>
<evidence type="ECO:0000256" key="1">
    <source>
        <dbReference type="SAM" id="MobiDB-lite"/>
    </source>
</evidence>
<feature type="region of interest" description="Disordered" evidence="1">
    <location>
        <begin position="75"/>
        <end position="158"/>
    </location>
</feature>
<dbReference type="AlphaFoldDB" id="I2GXV3"/>
<dbReference type="InParanoid" id="I2GXV3"/>
<dbReference type="KEGG" id="tbl:TBLA_0B01120"/>
<organism evidence="2 3">
    <name type="scientific">Henningerozyma blattae (strain ATCC 34711 / CBS 6284 / DSM 70876 / NBRC 10599 / NRRL Y-10934 / UCD 77-7)</name>
    <name type="common">Yeast</name>
    <name type="synonym">Tetrapisispora blattae</name>
    <dbReference type="NCBI Taxonomy" id="1071380"/>
    <lineage>
        <taxon>Eukaryota</taxon>
        <taxon>Fungi</taxon>
        <taxon>Dikarya</taxon>
        <taxon>Ascomycota</taxon>
        <taxon>Saccharomycotina</taxon>
        <taxon>Saccharomycetes</taxon>
        <taxon>Saccharomycetales</taxon>
        <taxon>Saccharomycetaceae</taxon>
        <taxon>Henningerozyma</taxon>
    </lineage>
</organism>
<dbReference type="OrthoDB" id="4068661at2759"/>
<evidence type="ECO:0000313" key="3">
    <source>
        <dbReference type="Proteomes" id="UP000002866"/>
    </source>
</evidence>
<dbReference type="EMBL" id="HE806317">
    <property type="protein sequence ID" value="CCH58955.1"/>
    <property type="molecule type" value="Genomic_DNA"/>
</dbReference>
<sequence length="260" mass="28862">MARTRIQKSNSQNRKQRKSVNPLLGRIQPLDGSSPNGTNTKKNRKTNEKEGYKVVNGKLVSSNDVGVLLREAAKTVARKSNNAISTSRNNNNVSGRKMALQKNSSRNNKINNNNNSTKPNNRIRINRNNNQNQSRTKNNNNQNNNIRPQNGAQPPFTNGYNQLVISTNADASDKILVLYNLALGVKQENLKRILQKLSNSKIGRVRVRDLPSGSATASVRLLNATMEELEHVRSMFDGALVDGRTIQVLISSESSSQLSY</sequence>
<dbReference type="GO" id="GO:0005634">
    <property type="term" value="C:nucleus"/>
    <property type="evidence" value="ECO:0007669"/>
    <property type="project" value="EnsemblFungi"/>
</dbReference>
<dbReference type="GO" id="GO:0000022">
    <property type="term" value="P:mitotic spindle elongation"/>
    <property type="evidence" value="ECO:0007669"/>
    <property type="project" value="EnsemblFungi"/>
</dbReference>
<dbReference type="RefSeq" id="XP_004178474.1">
    <property type="nucleotide sequence ID" value="XM_004178426.1"/>
</dbReference>
<dbReference type="eggNOG" id="ENOG502S5CR">
    <property type="taxonomic scope" value="Eukaryota"/>
</dbReference>
<gene>
    <name evidence="2" type="primary">TBLA0B01120</name>
    <name evidence="2" type="ORF">TBLA_0B01120</name>
</gene>
<dbReference type="Proteomes" id="UP000002866">
    <property type="component" value="Chromosome 2"/>
</dbReference>
<dbReference type="FunCoup" id="I2GXV3">
    <property type="interactions" value="265"/>
</dbReference>
<keyword evidence="3" id="KW-1185">Reference proteome</keyword>
<name>I2GXV3_HENB6</name>
<proteinExistence type="predicted"/>